<organism evidence="2 3">
    <name type="scientific">Fusarium albosuccineum</name>
    <dbReference type="NCBI Taxonomy" id="1237068"/>
    <lineage>
        <taxon>Eukaryota</taxon>
        <taxon>Fungi</taxon>
        <taxon>Dikarya</taxon>
        <taxon>Ascomycota</taxon>
        <taxon>Pezizomycotina</taxon>
        <taxon>Sordariomycetes</taxon>
        <taxon>Hypocreomycetidae</taxon>
        <taxon>Hypocreales</taxon>
        <taxon>Nectriaceae</taxon>
        <taxon>Fusarium</taxon>
        <taxon>Fusarium decemcellulare species complex</taxon>
    </lineage>
</organism>
<evidence type="ECO:0000313" key="2">
    <source>
        <dbReference type="EMBL" id="KAF4467276.1"/>
    </source>
</evidence>
<protein>
    <submittedName>
        <fullName evidence="2">Uncharacterized protein</fullName>
    </submittedName>
</protein>
<evidence type="ECO:0000313" key="3">
    <source>
        <dbReference type="Proteomes" id="UP000554235"/>
    </source>
</evidence>
<dbReference type="EMBL" id="JAADYS010000767">
    <property type="protein sequence ID" value="KAF4467276.1"/>
    <property type="molecule type" value="Genomic_DNA"/>
</dbReference>
<keyword evidence="3" id="KW-1185">Reference proteome</keyword>
<evidence type="ECO:0000256" key="1">
    <source>
        <dbReference type="SAM" id="MobiDB-lite"/>
    </source>
</evidence>
<reference evidence="2 3" key="1">
    <citation type="submission" date="2020-01" db="EMBL/GenBank/DDBJ databases">
        <title>Identification and distribution of gene clusters putatively required for synthesis of sphingolipid metabolism inhibitors in phylogenetically diverse species of the filamentous fungus Fusarium.</title>
        <authorList>
            <person name="Kim H.-S."/>
            <person name="Busman M."/>
            <person name="Brown D.W."/>
            <person name="Divon H."/>
            <person name="Uhlig S."/>
            <person name="Proctor R.H."/>
        </authorList>
    </citation>
    <scope>NUCLEOTIDE SEQUENCE [LARGE SCALE GENOMIC DNA]</scope>
    <source>
        <strain evidence="2 3">NRRL 20459</strain>
    </source>
</reference>
<feature type="region of interest" description="Disordered" evidence="1">
    <location>
        <begin position="369"/>
        <end position="410"/>
    </location>
</feature>
<dbReference type="AlphaFoldDB" id="A0A8H4LE29"/>
<feature type="region of interest" description="Disordered" evidence="1">
    <location>
        <begin position="124"/>
        <end position="157"/>
    </location>
</feature>
<feature type="region of interest" description="Disordered" evidence="1">
    <location>
        <begin position="197"/>
        <end position="226"/>
    </location>
</feature>
<sequence length="443" mass="47233">MAPRRPPKAPDDPKARRAPKATSKKTLGGVLKADSDGNGDVGQKIRRNGKTIRRKIYEFGRSCDIFSFVCYYHKIHGLMDGSTNLPEGEDAPDLNAAYREILARQRVSSDGRLVELDERQRVKYLKGLPSGPDKPVVRRDPPRRRTRSDAASAAVDSRRFPTLPQITVANSDEANVRNVPPSIWDVPDDLASVDAEQASDQGRAESAGVNYAHGRRSSRPIPISLPSVMGGNVQGGQNAVEEDSAECSLENRPYALTEQGGFFGSADCTVPMLEGPWPDDNYGNMEGFDFGELNVTMGIDEVHGNDGGMHRSHIPQARQAVVAGSSAADQTNFQPTAFGGITPDGGGLEGTTGSSVGTWANMATCVSDAPAQTPKPVQGGPKNTPISAGSSGASVQPGPQGSSPAGPKRPCKMTMEQVLTFEMKALTLLGWNPWARTESPIGI</sequence>
<gene>
    <name evidence="2" type="ORF">FALBO_5840</name>
</gene>
<dbReference type="OrthoDB" id="4847963at2759"/>
<comment type="caution">
    <text evidence="2">The sequence shown here is derived from an EMBL/GenBank/DDBJ whole genome shotgun (WGS) entry which is preliminary data.</text>
</comment>
<dbReference type="Proteomes" id="UP000554235">
    <property type="component" value="Unassembled WGS sequence"/>
</dbReference>
<proteinExistence type="predicted"/>
<feature type="region of interest" description="Disordered" evidence="1">
    <location>
        <begin position="1"/>
        <end position="42"/>
    </location>
</feature>
<feature type="compositionally biased region" description="Low complexity" evidence="1">
    <location>
        <begin position="387"/>
        <end position="406"/>
    </location>
</feature>
<name>A0A8H4LE29_9HYPO</name>
<accession>A0A8H4LE29</accession>